<evidence type="ECO:0000313" key="1">
    <source>
        <dbReference type="EMBL" id="CAG8673057.1"/>
    </source>
</evidence>
<evidence type="ECO:0000313" key="2">
    <source>
        <dbReference type="Proteomes" id="UP000789570"/>
    </source>
</evidence>
<accession>A0A9N9EFP2</accession>
<dbReference type="Proteomes" id="UP000789570">
    <property type="component" value="Unassembled WGS sequence"/>
</dbReference>
<organism evidence="1 2">
    <name type="scientific">Funneliformis caledonium</name>
    <dbReference type="NCBI Taxonomy" id="1117310"/>
    <lineage>
        <taxon>Eukaryota</taxon>
        <taxon>Fungi</taxon>
        <taxon>Fungi incertae sedis</taxon>
        <taxon>Mucoromycota</taxon>
        <taxon>Glomeromycotina</taxon>
        <taxon>Glomeromycetes</taxon>
        <taxon>Glomerales</taxon>
        <taxon>Glomeraceae</taxon>
        <taxon>Funneliformis</taxon>
    </lineage>
</organism>
<gene>
    <name evidence="1" type="ORF">FCALED_LOCUS12117</name>
</gene>
<feature type="non-terminal residue" evidence="1">
    <location>
        <position position="56"/>
    </location>
</feature>
<keyword evidence="2" id="KW-1185">Reference proteome</keyword>
<dbReference type="EMBL" id="CAJVPQ010005619">
    <property type="protein sequence ID" value="CAG8673057.1"/>
    <property type="molecule type" value="Genomic_DNA"/>
</dbReference>
<comment type="caution">
    <text evidence="1">The sequence shown here is derived from an EMBL/GenBank/DDBJ whole genome shotgun (WGS) entry which is preliminary data.</text>
</comment>
<dbReference type="AlphaFoldDB" id="A0A9N9EFP2"/>
<protein>
    <submittedName>
        <fullName evidence="1">16432_t:CDS:1</fullName>
    </submittedName>
</protein>
<name>A0A9N9EFP2_9GLOM</name>
<sequence>MHKKEEIKTELNDAKVFFKKAVEEFEKWEKRKYKGEKLNEIEDELMKGSLSEKQRR</sequence>
<reference evidence="1" key="1">
    <citation type="submission" date="2021-06" db="EMBL/GenBank/DDBJ databases">
        <authorList>
            <person name="Kallberg Y."/>
            <person name="Tangrot J."/>
            <person name="Rosling A."/>
        </authorList>
    </citation>
    <scope>NUCLEOTIDE SEQUENCE</scope>
    <source>
        <strain evidence="1">UK204</strain>
    </source>
</reference>
<proteinExistence type="predicted"/>